<dbReference type="eggNOG" id="COG1807">
    <property type="taxonomic scope" value="Bacteria"/>
</dbReference>
<gene>
    <name evidence="9" type="ordered locus">MXAN_5387</name>
</gene>
<feature type="transmembrane region" description="Helical" evidence="8">
    <location>
        <begin position="141"/>
        <end position="159"/>
    </location>
</feature>
<feature type="transmembrane region" description="Helical" evidence="8">
    <location>
        <begin position="355"/>
        <end position="374"/>
    </location>
</feature>
<evidence type="ECO:0000256" key="5">
    <source>
        <dbReference type="ARBA" id="ARBA00022692"/>
    </source>
</evidence>
<evidence type="ECO:0000256" key="8">
    <source>
        <dbReference type="SAM" id="Phobius"/>
    </source>
</evidence>
<dbReference type="GO" id="GO:0005886">
    <property type="term" value="C:plasma membrane"/>
    <property type="evidence" value="ECO:0007669"/>
    <property type="project" value="UniProtKB-SubCell"/>
</dbReference>
<feature type="transmembrane region" description="Helical" evidence="8">
    <location>
        <begin position="117"/>
        <end position="135"/>
    </location>
</feature>
<dbReference type="HOGENOM" id="CLU_042025_0_0_7"/>
<feature type="transmembrane region" description="Helical" evidence="8">
    <location>
        <begin position="32"/>
        <end position="56"/>
    </location>
</feature>
<evidence type="ECO:0000256" key="7">
    <source>
        <dbReference type="ARBA" id="ARBA00023136"/>
    </source>
</evidence>
<organism evidence="9 10">
    <name type="scientific">Myxococcus xanthus (strain DK1622)</name>
    <dbReference type="NCBI Taxonomy" id="246197"/>
    <lineage>
        <taxon>Bacteria</taxon>
        <taxon>Pseudomonadati</taxon>
        <taxon>Myxococcota</taxon>
        <taxon>Myxococcia</taxon>
        <taxon>Myxococcales</taxon>
        <taxon>Cystobacterineae</taxon>
        <taxon>Myxococcaceae</taxon>
        <taxon>Myxococcus</taxon>
    </lineage>
</organism>
<keyword evidence="4" id="KW-0808">Transferase</keyword>
<keyword evidence="5 8" id="KW-0812">Transmembrane</keyword>
<sequence length="563" mass="61453">MALRASACFQTGFNCVELDSRRVPGSSSEHRLAWAGTVLLGVALMAIFLLACLLLTGGGLDDSFITYRYAKHLAGGHGIAWNVGEQPPVEGYTSFLWVVLNAIPIALGGSPLLASKLLSIAAAGAIIVLTLSGAHPIQERPWRAVLATLVALCTPLAYYTQTGMETVFFTALAFASTGLALREFAGNPRPLWLMASSTLFGLAAITRPEGVMLFGLIAASGLSLRRSAEDGRISRRTLLFFVAPFFAIWLTYFMWRLQHYGWLFPNTYYAKHSGNRLLNLPLGVYYLVLAWAPYLAAPVSLGALAWVATPTREEDPSARRSLQLALHLGGACLVYVLYIVWVGGDDRSAFPSVRLVLPVLPLLWMATVMLVAGASRHWTKLSPRACAVGVAALISLAWAEDGLQLLKASVPAGGDSRQGLLKTKLAQFTDEPHGPLPAWILEHTQPTDVIAVPWAGRVPYATGRPTLDMLGLNDTHIAHLPSLQRGIDVKMDPEYVLARRPKLIFVNVNHCYVQKECSFADAGGWKIGDRQLIELLRQSPDYDWVKDAPTDISVFRRRESLAQ</sequence>
<dbReference type="GO" id="GO:0016763">
    <property type="term" value="F:pentosyltransferase activity"/>
    <property type="evidence" value="ECO:0007669"/>
    <property type="project" value="TreeGrafter"/>
</dbReference>
<evidence type="ECO:0000256" key="6">
    <source>
        <dbReference type="ARBA" id="ARBA00022989"/>
    </source>
</evidence>
<comment type="subcellular location">
    <subcellularLocation>
        <location evidence="1">Cell membrane</location>
        <topology evidence="1">Multi-pass membrane protein</topology>
    </subcellularLocation>
</comment>
<name>Q1D1D9_MYXXD</name>
<keyword evidence="7 8" id="KW-0472">Membrane</keyword>
<dbReference type="EnsemblBacteria" id="ABF86142">
    <property type="protein sequence ID" value="ABF86142"/>
    <property type="gene ID" value="MXAN_5387"/>
</dbReference>
<dbReference type="AlphaFoldDB" id="Q1D1D9"/>
<feature type="transmembrane region" description="Helical" evidence="8">
    <location>
        <begin position="191"/>
        <end position="217"/>
    </location>
</feature>
<keyword evidence="10" id="KW-1185">Reference proteome</keyword>
<feature type="transmembrane region" description="Helical" evidence="8">
    <location>
        <begin position="166"/>
        <end position="185"/>
    </location>
</feature>
<accession>Q1D1D9</accession>
<evidence type="ECO:0000256" key="4">
    <source>
        <dbReference type="ARBA" id="ARBA00022679"/>
    </source>
</evidence>
<reference evidence="9 10" key="1">
    <citation type="journal article" date="2006" name="Proc. Natl. Acad. Sci. U.S.A.">
        <title>Evolution of sensory complexity recorded in a myxobacterial genome.</title>
        <authorList>
            <person name="Goldman B.S."/>
            <person name="Nierman W.C."/>
            <person name="Kaiser D."/>
            <person name="Slater S.C."/>
            <person name="Durkin A.S."/>
            <person name="Eisen J.A."/>
            <person name="Ronning C.M."/>
            <person name="Barbazuk W.B."/>
            <person name="Blanchard M."/>
            <person name="Field C."/>
            <person name="Halling C."/>
            <person name="Hinkle G."/>
            <person name="Iartchuk O."/>
            <person name="Kim H.S."/>
            <person name="Mackenzie C."/>
            <person name="Madupu R."/>
            <person name="Miller N."/>
            <person name="Shvartsbeyn A."/>
            <person name="Sullivan S.A."/>
            <person name="Vaudin M."/>
            <person name="Wiegand R."/>
            <person name="Kaplan H.B."/>
        </authorList>
    </citation>
    <scope>NUCLEOTIDE SEQUENCE [LARGE SCALE GENOMIC DNA]</scope>
    <source>
        <strain evidence="10">DK1622</strain>
    </source>
</reference>
<keyword evidence="2" id="KW-1003">Cell membrane</keyword>
<protein>
    <submittedName>
        <fullName evidence="9">Membrane protein</fullName>
    </submittedName>
</protein>
<feature type="transmembrane region" description="Helical" evidence="8">
    <location>
        <begin position="284"/>
        <end position="309"/>
    </location>
</feature>
<evidence type="ECO:0000313" key="10">
    <source>
        <dbReference type="Proteomes" id="UP000002402"/>
    </source>
</evidence>
<feature type="transmembrane region" description="Helical" evidence="8">
    <location>
        <begin position="238"/>
        <end position="255"/>
    </location>
</feature>
<dbReference type="GO" id="GO:0009103">
    <property type="term" value="P:lipopolysaccharide biosynthetic process"/>
    <property type="evidence" value="ECO:0007669"/>
    <property type="project" value="UniProtKB-ARBA"/>
</dbReference>
<evidence type="ECO:0000313" key="9">
    <source>
        <dbReference type="EMBL" id="ABF86142.1"/>
    </source>
</evidence>
<dbReference type="Proteomes" id="UP000002402">
    <property type="component" value="Chromosome"/>
</dbReference>
<dbReference type="InterPro" id="IPR050297">
    <property type="entry name" value="LipidA_mod_glycosyltrf_83"/>
</dbReference>
<dbReference type="EMBL" id="CP000113">
    <property type="protein sequence ID" value="ABF86142.1"/>
    <property type="molecule type" value="Genomic_DNA"/>
</dbReference>
<proteinExistence type="predicted"/>
<keyword evidence="3" id="KW-0328">Glycosyltransferase</keyword>
<feature type="transmembrane region" description="Helical" evidence="8">
    <location>
        <begin position="321"/>
        <end position="343"/>
    </location>
</feature>
<dbReference type="KEGG" id="mxa:MXAN_5387"/>
<keyword evidence="6 8" id="KW-1133">Transmembrane helix</keyword>
<evidence type="ECO:0000256" key="3">
    <source>
        <dbReference type="ARBA" id="ARBA00022676"/>
    </source>
</evidence>
<dbReference type="PANTHER" id="PTHR33908:SF11">
    <property type="entry name" value="MEMBRANE PROTEIN"/>
    <property type="match status" value="1"/>
</dbReference>
<evidence type="ECO:0000256" key="2">
    <source>
        <dbReference type="ARBA" id="ARBA00022475"/>
    </source>
</evidence>
<dbReference type="PANTHER" id="PTHR33908">
    <property type="entry name" value="MANNOSYLTRANSFERASE YKCB-RELATED"/>
    <property type="match status" value="1"/>
</dbReference>
<dbReference type="STRING" id="246197.MXAN_5387"/>
<evidence type="ECO:0000256" key="1">
    <source>
        <dbReference type="ARBA" id="ARBA00004651"/>
    </source>
</evidence>
<feature type="transmembrane region" description="Helical" evidence="8">
    <location>
        <begin position="91"/>
        <end position="110"/>
    </location>
</feature>